<evidence type="ECO:0000313" key="2">
    <source>
        <dbReference type="EMBL" id="KPC54733.1"/>
    </source>
</evidence>
<dbReference type="AlphaFoldDB" id="A0A0N0GQI8"/>
<gene>
    <name evidence="2" type="ORF">WG78_04145</name>
</gene>
<dbReference type="RefSeq" id="WP_053936510.1">
    <property type="nucleotide sequence ID" value="NZ_LAQT01000002.1"/>
</dbReference>
<keyword evidence="3" id="KW-1185">Reference proteome</keyword>
<reference evidence="2 3" key="1">
    <citation type="submission" date="2015-07" db="EMBL/GenBank/DDBJ databases">
        <title>Draft genome sequence of the Amantichitinum ursilacus IGB-41, a new chitin-degrading bacterium.</title>
        <authorList>
            <person name="Kirstahler P."/>
            <person name="Guenther M."/>
            <person name="Grumaz C."/>
            <person name="Rupp S."/>
            <person name="Zibek S."/>
            <person name="Sohn K."/>
        </authorList>
    </citation>
    <scope>NUCLEOTIDE SEQUENCE [LARGE SCALE GENOMIC DNA]</scope>
    <source>
        <strain evidence="2 3">IGB-41</strain>
    </source>
</reference>
<dbReference type="Proteomes" id="UP000037939">
    <property type="component" value="Unassembled WGS sequence"/>
</dbReference>
<organism evidence="2 3">
    <name type="scientific">Amantichitinum ursilacus</name>
    <dbReference type="NCBI Taxonomy" id="857265"/>
    <lineage>
        <taxon>Bacteria</taxon>
        <taxon>Pseudomonadati</taxon>
        <taxon>Pseudomonadota</taxon>
        <taxon>Betaproteobacteria</taxon>
        <taxon>Neisseriales</taxon>
        <taxon>Chitinibacteraceae</taxon>
        <taxon>Amantichitinum</taxon>
    </lineage>
</organism>
<accession>A0A0N0GQI8</accession>
<name>A0A0N0GQI8_9NEIS</name>
<evidence type="ECO:0000256" key="1">
    <source>
        <dbReference type="SAM" id="MobiDB-lite"/>
    </source>
</evidence>
<proteinExistence type="predicted"/>
<feature type="region of interest" description="Disordered" evidence="1">
    <location>
        <begin position="1"/>
        <end position="142"/>
    </location>
</feature>
<dbReference type="STRING" id="857265.WG78_04145"/>
<dbReference type="EMBL" id="LAQT01000002">
    <property type="protein sequence ID" value="KPC54733.1"/>
    <property type="molecule type" value="Genomic_DNA"/>
</dbReference>
<protein>
    <submittedName>
        <fullName evidence="2">Uncharacterized protein</fullName>
    </submittedName>
</protein>
<comment type="caution">
    <text evidence="2">The sequence shown here is derived from an EMBL/GenBank/DDBJ whole genome shotgun (WGS) entry which is preliminary data.</text>
</comment>
<sequence length="142" mass="15332">MTQFNRPDTPLSRDTSPRGYVPNASAEDLDDPETNNLNKHPMEHTNWVDPASADAARTAGTANPIDTAVSNSQIADEANGRDTNPLYADRDDQREGPRQGTNTPLDVSNRKQVGGVDGDINMPVRGVVPGNIGLPNQTDDKR</sequence>
<feature type="compositionally biased region" description="Low complexity" evidence="1">
    <location>
        <begin position="51"/>
        <end position="62"/>
    </location>
</feature>
<feature type="compositionally biased region" description="Basic and acidic residues" evidence="1">
    <location>
        <begin position="88"/>
        <end position="97"/>
    </location>
</feature>
<evidence type="ECO:0000313" key="3">
    <source>
        <dbReference type="Proteomes" id="UP000037939"/>
    </source>
</evidence>